<dbReference type="RefSeq" id="WP_014296993.1">
    <property type="nucleotide sequence ID" value="NC_016751.1"/>
</dbReference>
<dbReference type="KEGG" id="mpz:Marpi_1528"/>
<reference evidence="1 2" key="1">
    <citation type="journal article" date="2012" name="J. Bacteriol.">
        <title>Complete Genome Sequence of the Thermophilic, Piezophilic, Heterotrophic Bacterium Marinitoga piezophila KA3.</title>
        <authorList>
            <person name="Lucas S."/>
            <person name="Han J."/>
            <person name="Lapidus A."/>
            <person name="Cheng J.F."/>
            <person name="Goodwin L.A."/>
            <person name="Pitluck S."/>
            <person name="Peters L."/>
            <person name="Mikhailova N."/>
            <person name="Teshima H."/>
            <person name="Detter J.C."/>
            <person name="Han C."/>
            <person name="Tapia R."/>
            <person name="Land M."/>
            <person name="Hauser L."/>
            <person name="Kyrpides N.C."/>
            <person name="Ivanova N."/>
            <person name="Pagani I."/>
            <person name="Vannier P."/>
            <person name="Oger P."/>
            <person name="Bartlett D.H."/>
            <person name="Noll K.M."/>
            <person name="Woyke T."/>
            <person name="Jebbar M."/>
        </authorList>
    </citation>
    <scope>NUCLEOTIDE SEQUENCE [LARGE SCALE GENOMIC DNA]</scope>
    <source>
        <strain evidence="2">DSM 14283 / JCM 11233 / KA3</strain>
    </source>
</reference>
<dbReference type="EMBL" id="CP003257">
    <property type="protein sequence ID" value="AEX85922.1"/>
    <property type="molecule type" value="Genomic_DNA"/>
</dbReference>
<name>H2J4A7_MARPK</name>
<evidence type="ECO:0000313" key="1">
    <source>
        <dbReference type="EMBL" id="AEX85922.1"/>
    </source>
</evidence>
<sequence>MKLKNIYLLVFIFILLFSGCTKPAKSKFEVNVEISYSSESVSVINKSVSEANESITLKISSPLADIGSATLKIEDMNNTSNIKSVNMTAVDQYTYTASFKINEAGKYKITGIFLLGGDTYESNNSLILNIYDYQKELNPNLKFKNIKTNEIIDSTELYDPYRYYTALVSFDNNLLYNSDFTYKIYFDSNLIESGSLKNKTFESTPMFFENKKHTISVEVYDTQNNGFGRTTVEVNPKNIDTTFNFSFELHKDSFNGDLVSKNSTLTTNEPLYALINLNEKYDLPASYTYKISTEDTTIESTMLAEKSFKYGPFYLKDGDINLNISVINEVTEYSTEIIYPLKVKQFDEFDATLEIYKKDYMNKNILITDDTTLTTRDPIFFKIRVNKNYDFSNDLKYQIILKKDGKDYKEPIELTSNATELETNTMFFEKGSYELDLTIIKEDTKYTKKYYKYFRISEVINNFELEYTLEQKKSDGSIISYFMPEEINVDPLSDKLNEFNIKFNLKTAYTYPATYVYTFSVNGKDEYVSEPIQTRTNTVFTSYKFPSGHNLVEISVKDVDNNFEVKKYFEVLVKEDQPPDLYRVTLDNQLVYSYDPENNISTINNIIISTPTTNPIINIEFIDESFIKTRSSLTISVKVYETNKNYQFSLLKDNLPEGKKVGFYGVLEGITLDSTQTWEIKIDSSQIVDEFDNSKADKYDSEPYSVIFKTK</sequence>
<dbReference type="PROSITE" id="PS51257">
    <property type="entry name" value="PROKAR_LIPOPROTEIN"/>
    <property type="match status" value="1"/>
</dbReference>
<keyword evidence="2" id="KW-1185">Reference proteome</keyword>
<dbReference type="HOGENOM" id="CLU_388209_0_0_0"/>
<gene>
    <name evidence="1" type="ordered locus">Marpi_1528</name>
</gene>
<accession>H2J4A7</accession>
<dbReference type="Proteomes" id="UP000007161">
    <property type="component" value="Chromosome"/>
</dbReference>
<evidence type="ECO:0000313" key="2">
    <source>
        <dbReference type="Proteomes" id="UP000007161"/>
    </source>
</evidence>
<dbReference type="STRING" id="443254.Marpi_1528"/>
<dbReference type="OrthoDB" id="39162at2"/>
<dbReference type="AlphaFoldDB" id="H2J4A7"/>
<protein>
    <submittedName>
        <fullName evidence="1">Uncharacterized protein</fullName>
    </submittedName>
</protein>
<proteinExistence type="predicted"/>
<reference evidence="2" key="2">
    <citation type="submission" date="2012-01" db="EMBL/GenBank/DDBJ databases">
        <title>Complete sequence of chromosome of Marinitoga piezophila KA3.</title>
        <authorList>
            <person name="Lucas S."/>
            <person name="Han J."/>
            <person name="Lapidus A."/>
            <person name="Cheng J.-F."/>
            <person name="Goodwin L."/>
            <person name="Pitluck S."/>
            <person name="Peters L."/>
            <person name="Mikhailova N."/>
            <person name="Teshima H."/>
            <person name="Detter J.C."/>
            <person name="Han C."/>
            <person name="Tapia R."/>
            <person name="Land M."/>
            <person name="Hauser L."/>
            <person name="Kyrpides N."/>
            <person name="Ivanova N."/>
            <person name="Pagani I."/>
            <person name="Jebbar M."/>
            <person name="Vannier P."/>
            <person name="Oger P."/>
            <person name="Cario A."/>
            <person name="Bartlett D."/>
            <person name="Noll K.M."/>
            <person name="Woyke T."/>
        </authorList>
    </citation>
    <scope>NUCLEOTIDE SEQUENCE [LARGE SCALE GENOMIC DNA]</scope>
    <source>
        <strain evidence="2">DSM 14283 / JCM 11233 / KA3</strain>
    </source>
</reference>
<organism evidence="1 2">
    <name type="scientific">Marinitoga piezophila (strain DSM 14283 / JCM 11233 / KA3)</name>
    <dbReference type="NCBI Taxonomy" id="443254"/>
    <lineage>
        <taxon>Bacteria</taxon>
        <taxon>Thermotogati</taxon>
        <taxon>Thermotogota</taxon>
        <taxon>Thermotogae</taxon>
        <taxon>Petrotogales</taxon>
        <taxon>Petrotogaceae</taxon>
        <taxon>Marinitoga</taxon>
    </lineage>
</organism>